<dbReference type="PANTHER" id="PTHR43818:SF5">
    <property type="entry name" value="OXIDOREDUCTASE FAMILY PROTEIN"/>
    <property type="match status" value="1"/>
</dbReference>
<feature type="domain" description="Gfo/Idh/MocA-like oxidoreductase N-terminal" evidence="1">
    <location>
        <begin position="36"/>
        <end position="160"/>
    </location>
</feature>
<evidence type="ECO:0000313" key="3">
    <source>
        <dbReference type="EMBL" id="GAA5132965.1"/>
    </source>
</evidence>
<comment type="caution">
    <text evidence="3">The sequence shown here is derived from an EMBL/GenBank/DDBJ whole genome shotgun (WGS) entry which is preliminary data.</text>
</comment>
<dbReference type="Pfam" id="PF19051">
    <property type="entry name" value="GFO_IDH_MocA_C2"/>
    <property type="match status" value="1"/>
</dbReference>
<dbReference type="InterPro" id="IPR036291">
    <property type="entry name" value="NAD(P)-bd_dom_sf"/>
</dbReference>
<evidence type="ECO:0000313" key="4">
    <source>
        <dbReference type="Proteomes" id="UP001499852"/>
    </source>
</evidence>
<name>A0ABP9NSI5_9BACT</name>
<dbReference type="SUPFAM" id="SSF55347">
    <property type="entry name" value="Glyceraldehyde-3-phosphate dehydrogenase-like, C-terminal domain"/>
    <property type="match status" value="1"/>
</dbReference>
<dbReference type="Gene3D" id="3.40.50.720">
    <property type="entry name" value="NAD(P)-binding Rossmann-like Domain"/>
    <property type="match status" value="1"/>
</dbReference>
<accession>A0ABP9NSI5</accession>
<dbReference type="Proteomes" id="UP001499852">
    <property type="component" value="Unassembled WGS sequence"/>
</dbReference>
<sequence length="430" mass="47725">MNRRSSLKTILATGIAPWIVPAHVLRSQTAPSNKITLGVIGCGSQGMVDLRAFLNHDDVRVVALCDVNRKNIEKANGYYLKEKYGKADARVYSDFRELNRDPGVDAVLMALPVHWHSIPSADAVLNGKHIYHEKPMALSLQESKLVRAAVKKMGVTFQFGTQQRSDLKFRWAAELAQNGRLGKLREIQVGVPGGKTAPVWSEQPVPEHVDWDRWVGPAPMSSFHEEKLKRDNHENIRAFSLGMISCWGIHHLDIAQWGNGTDHSGPVSVEGSALYPESGGCDTALSWQVRFEYAAAAPILFANESAEVAHGARFIGEKGWVHVKRGVITASNPELLRDPANKVGAMPIKLPVSLEHTRNFVDAIQGKTKTICDIETALRSDTLPQLASICLKTQRKLTWNPEKEDFGADQEANRLMQCRELRGDWKLPVV</sequence>
<dbReference type="InterPro" id="IPR043906">
    <property type="entry name" value="Gfo/Idh/MocA_OxRdtase_bact_C"/>
</dbReference>
<gene>
    <name evidence="3" type="ORF">GCM10023213_01980</name>
</gene>
<dbReference type="RefSeq" id="WP_345734502.1">
    <property type="nucleotide sequence ID" value="NZ_BAABIA010000001.1"/>
</dbReference>
<dbReference type="SUPFAM" id="SSF51735">
    <property type="entry name" value="NAD(P)-binding Rossmann-fold domains"/>
    <property type="match status" value="1"/>
</dbReference>
<evidence type="ECO:0000259" key="1">
    <source>
        <dbReference type="Pfam" id="PF01408"/>
    </source>
</evidence>
<dbReference type="PANTHER" id="PTHR43818">
    <property type="entry name" value="BCDNA.GH03377"/>
    <property type="match status" value="1"/>
</dbReference>
<proteinExistence type="predicted"/>
<dbReference type="EMBL" id="BAABIA010000001">
    <property type="protein sequence ID" value="GAA5132965.1"/>
    <property type="molecule type" value="Genomic_DNA"/>
</dbReference>
<organism evidence="3 4">
    <name type="scientific">Prosthecobacter algae</name>
    <dbReference type="NCBI Taxonomy" id="1144682"/>
    <lineage>
        <taxon>Bacteria</taxon>
        <taxon>Pseudomonadati</taxon>
        <taxon>Verrucomicrobiota</taxon>
        <taxon>Verrucomicrobiia</taxon>
        <taxon>Verrucomicrobiales</taxon>
        <taxon>Verrucomicrobiaceae</taxon>
        <taxon>Prosthecobacter</taxon>
    </lineage>
</organism>
<dbReference type="InterPro" id="IPR000683">
    <property type="entry name" value="Gfo/Idh/MocA-like_OxRdtase_N"/>
</dbReference>
<protein>
    <submittedName>
        <fullName evidence="3">Gfo/Idh/MocA family oxidoreductase</fullName>
    </submittedName>
</protein>
<feature type="domain" description="Gfo/Idh/MocA-like oxidoreductase bacterial type C-terminal" evidence="2">
    <location>
        <begin position="201"/>
        <end position="426"/>
    </location>
</feature>
<dbReference type="InterPro" id="IPR050463">
    <property type="entry name" value="Gfo/Idh/MocA_oxidrdct_glycsds"/>
</dbReference>
<dbReference type="Gene3D" id="3.30.360.10">
    <property type="entry name" value="Dihydrodipicolinate Reductase, domain 2"/>
    <property type="match status" value="1"/>
</dbReference>
<dbReference type="Pfam" id="PF01408">
    <property type="entry name" value="GFO_IDH_MocA"/>
    <property type="match status" value="1"/>
</dbReference>
<reference evidence="4" key="1">
    <citation type="journal article" date="2019" name="Int. J. Syst. Evol. Microbiol.">
        <title>The Global Catalogue of Microorganisms (GCM) 10K type strain sequencing project: providing services to taxonomists for standard genome sequencing and annotation.</title>
        <authorList>
            <consortium name="The Broad Institute Genomics Platform"/>
            <consortium name="The Broad Institute Genome Sequencing Center for Infectious Disease"/>
            <person name="Wu L."/>
            <person name="Ma J."/>
        </authorList>
    </citation>
    <scope>NUCLEOTIDE SEQUENCE [LARGE SCALE GENOMIC DNA]</scope>
    <source>
        <strain evidence="4">JCM 18053</strain>
    </source>
</reference>
<keyword evidence="4" id="KW-1185">Reference proteome</keyword>
<evidence type="ECO:0000259" key="2">
    <source>
        <dbReference type="Pfam" id="PF19051"/>
    </source>
</evidence>